<name>A0A9N9H1E9_9GLOM</name>
<dbReference type="GO" id="GO:0000981">
    <property type="term" value="F:DNA-binding transcription factor activity, RNA polymerase II-specific"/>
    <property type="evidence" value="ECO:0007669"/>
    <property type="project" value="InterPro"/>
</dbReference>
<dbReference type="OrthoDB" id="2425313at2759"/>
<dbReference type="SUPFAM" id="SSF56112">
    <property type="entry name" value="Protein kinase-like (PK-like)"/>
    <property type="match status" value="1"/>
</dbReference>
<feature type="domain" description="Zn(2)-C6 fungal-type" evidence="1">
    <location>
        <begin position="8"/>
        <end position="35"/>
    </location>
</feature>
<dbReference type="InterPro" id="IPR001138">
    <property type="entry name" value="Zn2Cys6_DnaBD"/>
</dbReference>
<evidence type="ECO:0000313" key="3">
    <source>
        <dbReference type="Proteomes" id="UP000789759"/>
    </source>
</evidence>
<dbReference type="Gene3D" id="1.10.510.10">
    <property type="entry name" value="Transferase(Phosphotransferase) domain 1"/>
    <property type="match status" value="1"/>
</dbReference>
<evidence type="ECO:0000313" key="2">
    <source>
        <dbReference type="EMBL" id="CAG8649600.1"/>
    </source>
</evidence>
<dbReference type="PROSITE" id="PS00463">
    <property type="entry name" value="ZN2_CY6_FUNGAL_1"/>
    <property type="match status" value="1"/>
</dbReference>
<proteinExistence type="predicted"/>
<reference evidence="2" key="1">
    <citation type="submission" date="2021-06" db="EMBL/GenBank/DDBJ databases">
        <authorList>
            <person name="Kallberg Y."/>
            <person name="Tangrot J."/>
            <person name="Rosling A."/>
        </authorList>
    </citation>
    <scope>NUCLEOTIDE SEQUENCE</scope>
    <source>
        <strain evidence="2">FL966</strain>
    </source>
</reference>
<dbReference type="Proteomes" id="UP000789759">
    <property type="component" value="Unassembled WGS sequence"/>
</dbReference>
<organism evidence="2 3">
    <name type="scientific">Cetraspora pellucida</name>
    <dbReference type="NCBI Taxonomy" id="1433469"/>
    <lineage>
        <taxon>Eukaryota</taxon>
        <taxon>Fungi</taxon>
        <taxon>Fungi incertae sedis</taxon>
        <taxon>Mucoromycota</taxon>
        <taxon>Glomeromycotina</taxon>
        <taxon>Glomeromycetes</taxon>
        <taxon>Diversisporales</taxon>
        <taxon>Gigasporaceae</taxon>
        <taxon>Cetraspora</taxon>
    </lineage>
</organism>
<dbReference type="GO" id="GO:0008270">
    <property type="term" value="F:zinc ion binding"/>
    <property type="evidence" value="ECO:0007669"/>
    <property type="project" value="InterPro"/>
</dbReference>
<dbReference type="CDD" id="cd00067">
    <property type="entry name" value="GAL4"/>
    <property type="match status" value="1"/>
</dbReference>
<comment type="caution">
    <text evidence="2">The sequence shown here is derived from an EMBL/GenBank/DDBJ whole genome shotgun (WGS) entry which is preliminary data.</text>
</comment>
<dbReference type="InterPro" id="IPR036864">
    <property type="entry name" value="Zn2-C6_fun-type_DNA-bd_sf"/>
</dbReference>
<keyword evidence="3" id="KW-1185">Reference proteome</keyword>
<dbReference type="SMART" id="SM00066">
    <property type="entry name" value="GAL4"/>
    <property type="match status" value="1"/>
</dbReference>
<gene>
    <name evidence="2" type="ORF">CPELLU_LOCUS9261</name>
</gene>
<protein>
    <submittedName>
        <fullName evidence="2">3435_t:CDS:1</fullName>
    </submittedName>
</protein>
<dbReference type="EMBL" id="CAJVQA010006991">
    <property type="protein sequence ID" value="CAG8649600.1"/>
    <property type="molecule type" value="Genomic_DNA"/>
</dbReference>
<dbReference type="InterPro" id="IPR011009">
    <property type="entry name" value="Kinase-like_dom_sf"/>
</dbReference>
<dbReference type="Pfam" id="PF00172">
    <property type="entry name" value="Zn_clus"/>
    <property type="match status" value="1"/>
</dbReference>
<dbReference type="AlphaFoldDB" id="A0A9N9H1E9"/>
<accession>A0A9N9H1E9</accession>
<feature type="non-terminal residue" evidence="2">
    <location>
        <position position="206"/>
    </location>
</feature>
<evidence type="ECO:0000259" key="1">
    <source>
        <dbReference type="PROSITE" id="PS00463"/>
    </source>
</evidence>
<dbReference type="Gene3D" id="4.10.240.10">
    <property type="entry name" value="Zn(2)-C6 fungal-type DNA-binding domain"/>
    <property type="match status" value="1"/>
</dbReference>
<sequence length="206" mass="24235">MYRYAIVACNNCRKSKSACSGEPNCPRCKWKGLTCIFNEQSIRKRERSSKAITNIITNKDRFQCVYKSGNIKNKKLDESLDFFHKINHEFLSICSSGNKVIDEFLTLKGDQFIWIPYNLFRDIQYLSEGGFSMVYKAKWKQNDIVLKSLYNSNDINIEFLKEVESLKKFKNHKGYVSGGNLYDYLKKSYKRLTWKNKIKLLRDIAK</sequence>
<dbReference type="SUPFAM" id="SSF57701">
    <property type="entry name" value="Zn2/Cys6 DNA-binding domain"/>
    <property type="match status" value="1"/>
</dbReference>